<comment type="caution">
    <text evidence="8">Lacks conserved residue(s) required for the propagation of feature annotation.</text>
</comment>
<evidence type="ECO:0000256" key="5">
    <source>
        <dbReference type="ARBA" id="ARBA00022989"/>
    </source>
</evidence>
<comment type="subcellular location">
    <subcellularLocation>
        <location evidence="1">Membrane</location>
        <topology evidence="1">Multi-pass membrane protein</topology>
    </subcellularLocation>
</comment>
<evidence type="ECO:0000313" key="10">
    <source>
        <dbReference type="Proteomes" id="UP000011082"/>
    </source>
</evidence>
<dbReference type="RefSeq" id="XP_007604923.1">
    <property type="nucleotide sequence ID" value="XM_007604861.1"/>
</dbReference>
<evidence type="ECO:0000256" key="8">
    <source>
        <dbReference type="RuleBase" id="RU361189"/>
    </source>
</evidence>
<dbReference type="PANTHER" id="PTHR11629">
    <property type="entry name" value="VACUOLAR PROTON ATPASES"/>
    <property type="match status" value="1"/>
</dbReference>
<evidence type="ECO:0000313" key="9">
    <source>
        <dbReference type="EMBL" id="ELA41493.1"/>
    </source>
</evidence>
<dbReference type="OrthoDB" id="10264220at2759"/>
<dbReference type="InterPro" id="IPR002490">
    <property type="entry name" value="V-ATPase_116kDa_su"/>
</dbReference>
<dbReference type="AlphaFoldDB" id="L2GKT0"/>
<evidence type="ECO:0000256" key="1">
    <source>
        <dbReference type="ARBA" id="ARBA00004141"/>
    </source>
</evidence>
<evidence type="ECO:0000256" key="2">
    <source>
        <dbReference type="ARBA" id="ARBA00009904"/>
    </source>
</evidence>
<name>L2GKT0_VITCO</name>
<evidence type="ECO:0000256" key="4">
    <source>
        <dbReference type="ARBA" id="ARBA00022692"/>
    </source>
</evidence>
<comment type="similarity">
    <text evidence="2 8">Belongs to the V-ATPase 116 kDa subunit family.</text>
</comment>
<dbReference type="GO" id="GO:0046961">
    <property type="term" value="F:proton-transporting ATPase activity, rotational mechanism"/>
    <property type="evidence" value="ECO:0007669"/>
    <property type="project" value="InterPro"/>
</dbReference>
<keyword evidence="6 8" id="KW-0406">Ion transport</keyword>
<keyword evidence="3 8" id="KW-0813">Transport</keyword>
<sequence>MYGDFGSLPIALFKSQYEVGRTYPFGIDPIWHHADNKMIFINSLKMKLSLIIGFFHMGLGSAISIANSLYFKDKITLICQAVPQAIAFFSFLGISCVSLCLQMAGDNKPSIASQYAYLDVHRSIQYEASNVPRPDARPAIYILNNTNLHSMDDTQQANLLDI</sequence>
<dbReference type="GO" id="GO:0007035">
    <property type="term" value="P:vacuolar acidification"/>
    <property type="evidence" value="ECO:0007669"/>
    <property type="project" value="TreeGrafter"/>
</dbReference>
<keyword evidence="4 8" id="KW-0812">Transmembrane</keyword>
<dbReference type="EMBL" id="JH370143">
    <property type="protein sequence ID" value="ELA41493.1"/>
    <property type="molecule type" value="Genomic_DNA"/>
</dbReference>
<reference evidence="10" key="1">
    <citation type="submission" date="2011-05" db="EMBL/GenBank/DDBJ databases">
        <title>The genome sequence of Vittaforma corneae strain ATCC 50505.</title>
        <authorList>
            <consortium name="The Broad Institute Genome Sequencing Platform"/>
            <person name="Cuomo C."/>
            <person name="Didier E."/>
            <person name="Bowers L."/>
            <person name="Young S.K."/>
            <person name="Zeng Q."/>
            <person name="Gargeya S."/>
            <person name="Fitzgerald M."/>
            <person name="Haas B."/>
            <person name="Abouelleil A."/>
            <person name="Alvarado L."/>
            <person name="Arachchi H.M."/>
            <person name="Berlin A."/>
            <person name="Chapman S.B."/>
            <person name="Gearin G."/>
            <person name="Goldberg J."/>
            <person name="Griggs A."/>
            <person name="Gujja S."/>
            <person name="Hansen M."/>
            <person name="Heiman D."/>
            <person name="Howarth C."/>
            <person name="Larimer J."/>
            <person name="Lui A."/>
            <person name="MacDonald P.J.P."/>
            <person name="McCowen C."/>
            <person name="Montmayeur A."/>
            <person name="Murphy C."/>
            <person name="Neiman D."/>
            <person name="Pearson M."/>
            <person name="Priest M."/>
            <person name="Roberts A."/>
            <person name="Saif S."/>
            <person name="Shea T."/>
            <person name="Sisk P."/>
            <person name="Stolte C."/>
            <person name="Sykes S."/>
            <person name="Wortman J."/>
            <person name="Nusbaum C."/>
            <person name="Birren B."/>
        </authorList>
    </citation>
    <scope>NUCLEOTIDE SEQUENCE [LARGE SCALE GENOMIC DNA]</scope>
    <source>
        <strain evidence="10">ATCC 50505</strain>
    </source>
</reference>
<keyword evidence="5 8" id="KW-1133">Transmembrane helix</keyword>
<evidence type="ECO:0000256" key="7">
    <source>
        <dbReference type="ARBA" id="ARBA00023136"/>
    </source>
</evidence>
<dbReference type="Pfam" id="PF01496">
    <property type="entry name" value="V_ATPase_I"/>
    <property type="match status" value="1"/>
</dbReference>
<dbReference type="GO" id="GO:0033179">
    <property type="term" value="C:proton-transporting V-type ATPase, V0 domain"/>
    <property type="evidence" value="ECO:0007669"/>
    <property type="project" value="InterPro"/>
</dbReference>
<accession>L2GKT0</accession>
<dbReference type="GO" id="GO:0051117">
    <property type="term" value="F:ATPase binding"/>
    <property type="evidence" value="ECO:0007669"/>
    <property type="project" value="TreeGrafter"/>
</dbReference>
<keyword evidence="10" id="KW-1185">Reference proteome</keyword>
<feature type="transmembrane region" description="Helical" evidence="8">
    <location>
        <begin position="48"/>
        <end position="70"/>
    </location>
</feature>
<feature type="transmembrane region" description="Helical" evidence="8">
    <location>
        <begin position="82"/>
        <end position="101"/>
    </location>
</feature>
<dbReference type="Proteomes" id="UP000011082">
    <property type="component" value="Unassembled WGS sequence"/>
</dbReference>
<organism evidence="9 10">
    <name type="scientific">Vittaforma corneae (strain ATCC 50505)</name>
    <name type="common">Microsporidian parasite</name>
    <name type="synonym">Nosema corneum</name>
    <dbReference type="NCBI Taxonomy" id="993615"/>
    <lineage>
        <taxon>Eukaryota</taxon>
        <taxon>Fungi</taxon>
        <taxon>Fungi incertae sedis</taxon>
        <taxon>Microsporidia</taxon>
        <taxon>Nosematidae</taxon>
        <taxon>Vittaforma</taxon>
    </lineage>
</organism>
<comment type="function">
    <text evidence="8">Essential component of the vacuolar proton pump (V-ATPase), a multimeric enzyme that catalyzes the translocation of protons across the membranes. Required for assembly and activity of the V-ATPase.</text>
</comment>
<dbReference type="GO" id="GO:0016471">
    <property type="term" value="C:vacuolar proton-transporting V-type ATPase complex"/>
    <property type="evidence" value="ECO:0007669"/>
    <property type="project" value="TreeGrafter"/>
</dbReference>
<dbReference type="InParanoid" id="L2GKT0"/>
<keyword evidence="8" id="KW-0375">Hydrogen ion transport</keyword>
<protein>
    <recommendedName>
        <fullName evidence="8">V-type proton ATPase subunit a</fullName>
    </recommendedName>
</protein>
<dbReference type="HOGENOM" id="CLU_1636729_0_0_1"/>
<dbReference type="GeneID" id="19882188"/>
<gene>
    <name evidence="9" type="ORF">VICG_01477</name>
</gene>
<proteinExistence type="inferred from homology"/>
<evidence type="ECO:0000256" key="3">
    <source>
        <dbReference type="ARBA" id="ARBA00022448"/>
    </source>
</evidence>
<evidence type="ECO:0000256" key="6">
    <source>
        <dbReference type="ARBA" id="ARBA00023065"/>
    </source>
</evidence>
<dbReference type="PANTHER" id="PTHR11629:SF63">
    <property type="entry name" value="V-TYPE PROTON ATPASE SUBUNIT A"/>
    <property type="match status" value="1"/>
</dbReference>
<dbReference type="STRING" id="993615.L2GKT0"/>
<dbReference type="VEuPathDB" id="MicrosporidiaDB:VICG_01477"/>
<keyword evidence="7 8" id="KW-0472">Membrane</keyword>